<evidence type="ECO:0000256" key="5">
    <source>
        <dbReference type="ARBA" id="ARBA00022989"/>
    </source>
</evidence>
<evidence type="ECO:0000256" key="1">
    <source>
        <dbReference type="ARBA" id="ARBA00004651"/>
    </source>
</evidence>
<dbReference type="RefSeq" id="WP_344962432.1">
    <property type="nucleotide sequence ID" value="NZ_BAABDS010000009.1"/>
</dbReference>
<reference evidence="9" key="1">
    <citation type="journal article" date="2019" name="Int. J. Syst. Evol. Microbiol.">
        <title>The Global Catalogue of Microorganisms (GCM) 10K type strain sequencing project: providing services to taxonomists for standard genome sequencing and annotation.</title>
        <authorList>
            <consortium name="The Broad Institute Genomics Platform"/>
            <consortium name="The Broad Institute Genome Sequencing Center for Infectious Disease"/>
            <person name="Wu L."/>
            <person name="Ma J."/>
        </authorList>
    </citation>
    <scope>NUCLEOTIDE SEQUENCE [LARGE SCALE GENOMIC DNA]</scope>
    <source>
        <strain evidence="9">JCM 17329</strain>
    </source>
</reference>
<proteinExistence type="inferred from homology"/>
<dbReference type="InterPro" id="IPR002191">
    <property type="entry name" value="Bac_export_3"/>
</dbReference>
<dbReference type="EMBL" id="BAABDS010000009">
    <property type="protein sequence ID" value="GAA3702944.1"/>
    <property type="molecule type" value="Genomic_DNA"/>
</dbReference>
<keyword evidence="5 7" id="KW-1133">Transmembrane helix</keyword>
<evidence type="ECO:0000313" key="8">
    <source>
        <dbReference type="EMBL" id="GAA3702944.1"/>
    </source>
</evidence>
<accession>A0ABP7DFI9</accession>
<comment type="similarity">
    <text evidence="2">Belongs to the FliQ/MopD/SpaQ family.</text>
</comment>
<keyword evidence="6 7" id="KW-0472">Membrane</keyword>
<comment type="caution">
    <text evidence="8">The sequence shown here is derived from an EMBL/GenBank/DDBJ whole genome shotgun (WGS) entry which is preliminary data.</text>
</comment>
<evidence type="ECO:0000256" key="3">
    <source>
        <dbReference type="ARBA" id="ARBA00022475"/>
    </source>
</evidence>
<keyword evidence="3" id="KW-1003">Cell membrane</keyword>
<comment type="subcellular location">
    <subcellularLocation>
        <location evidence="1">Cell membrane</location>
        <topology evidence="1">Multi-pass membrane protein</topology>
    </subcellularLocation>
</comment>
<evidence type="ECO:0000256" key="7">
    <source>
        <dbReference type="SAM" id="Phobius"/>
    </source>
</evidence>
<keyword evidence="8" id="KW-0966">Cell projection</keyword>
<organism evidence="8 9">
    <name type="scientific">Oceanisphaera sediminis</name>
    <dbReference type="NCBI Taxonomy" id="981381"/>
    <lineage>
        <taxon>Bacteria</taxon>
        <taxon>Pseudomonadati</taxon>
        <taxon>Pseudomonadota</taxon>
        <taxon>Gammaproteobacteria</taxon>
        <taxon>Aeromonadales</taxon>
        <taxon>Aeromonadaceae</taxon>
        <taxon>Oceanisphaera</taxon>
    </lineage>
</organism>
<sequence length="89" mass="9860">MTPEQSVDLIGQAVLTIIVMVSVLIIPGMVVGLVVSIIQSATQIQEQTLSFFPRLLVTLFMLIFAGHWLLRKLMELFDQLFMTIPGSLG</sequence>
<dbReference type="Proteomes" id="UP001501479">
    <property type="component" value="Unassembled WGS sequence"/>
</dbReference>
<gene>
    <name evidence="8" type="primary">fliQ_1</name>
    <name evidence="8" type="ORF">GCM10022421_06970</name>
</gene>
<feature type="transmembrane region" description="Helical" evidence="7">
    <location>
        <begin position="12"/>
        <end position="39"/>
    </location>
</feature>
<protein>
    <submittedName>
        <fullName evidence="8">Flagellar biosynthesis protein FliQ</fullName>
    </submittedName>
</protein>
<keyword evidence="8" id="KW-0282">Flagellum</keyword>
<keyword evidence="8" id="KW-0969">Cilium</keyword>
<dbReference type="PANTHER" id="PTHR34040:SF8">
    <property type="entry name" value="FLAGELLAR BIOSYNTHETIC PROTEIN FLIQ"/>
    <property type="match status" value="1"/>
</dbReference>
<dbReference type="PANTHER" id="PTHR34040">
    <property type="entry name" value="FLAGELLAR BIOSYNTHETIC PROTEIN FLIQ"/>
    <property type="match status" value="1"/>
</dbReference>
<evidence type="ECO:0000256" key="4">
    <source>
        <dbReference type="ARBA" id="ARBA00022692"/>
    </source>
</evidence>
<evidence type="ECO:0000256" key="6">
    <source>
        <dbReference type="ARBA" id="ARBA00023136"/>
    </source>
</evidence>
<name>A0ABP7DFI9_9GAMM</name>
<evidence type="ECO:0000313" key="9">
    <source>
        <dbReference type="Proteomes" id="UP001501479"/>
    </source>
</evidence>
<evidence type="ECO:0000256" key="2">
    <source>
        <dbReference type="ARBA" id="ARBA00006156"/>
    </source>
</evidence>
<dbReference type="Pfam" id="PF01313">
    <property type="entry name" value="Bac_export_3"/>
    <property type="match status" value="1"/>
</dbReference>
<dbReference type="PIRSF" id="PIRSF004669">
    <property type="entry name" value="FliQ"/>
    <property type="match status" value="1"/>
</dbReference>
<dbReference type="PRINTS" id="PR00952">
    <property type="entry name" value="TYPE3IMQPROT"/>
</dbReference>
<feature type="transmembrane region" description="Helical" evidence="7">
    <location>
        <begin position="51"/>
        <end position="70"/>
    </location>
</feature>
<keyword evidence="9" id="KW-1185">Reference proteome</keyword>
<keyword evidence="4 7" id="KW-0812">Transmembrane</keyword>